<feature type="transmembrane region" description="Helical" evidence="2">
    <location>
        <begin position="381"/>
        <end position="404"/>
    </location>
</feature>
<dbReference type="InterPro" id="IPR039672">
    <property type="entry name" value="MFS_2"/>
</dbReference>
<keyword evidence="4" id="KW-1185">Reference proteome</keyword>
<protein>
    <submittedName>
        <fullName evidence="3">MFS transporter</fullName>
    </submittedName>
</protein>
<keyword evidence="2" id="KW-0812">Transmembrane</keyword>
<name>A0A437LTX6_9BURK</name>
<dbReference type="GO" id="GO:0015293">
    <property type="term" value="F:symporter activity"/>
    <property type="evidence" value="ECO:0007669"/>
    <property type="project" value="InterPro"/>
</dbReference>
<comment type="caution">
    <text evidence="3">The sequence shown here is derived from an EMBL/GenBank/DDBJ whole genome shotgun (WGS) entry which is preliminary data.</text>
</comment>
<feature type="transmembrane region" description="Helical" evidence="2">
    <location>
        <begin position="101"/>
        <end position="119"/>
    </location>
</feature>
<evidence type="ECO:0000313" key="4">
    <source>
        <dbReference type="Proteomes" id="UP000288587"/>
    </source>
</evidence>
<feature type="transmembrane region" description="Helical" evidence="2">
    <location>
        <begin position="69"/>
        <end position="89"/>
    </location>
</feature>
<feature type="transmembrane region" description="Helical" evidence="2">
    <location>
        <begin position="273"/>
        <end position="291"/>
    </location>
</feature>
<reference evidence="3 4" key="1">
    <citation type="submission" date="2019-01" db="EMBL/GenBank/DDBJ databases">
        <authorList>
            <person name="Chen W.-M."/>
        </authorList>
    </citation>
    <scope>NUCLEOTIDE SEQUENCE [LARGE SCALE GENOMIC DNA]</scope>
    <source>
        <strain evidence="3 4">CCP-18</strain>
    </source>
</reference>
<feature type="transmembrane region" description="Helical" evidence="2">
    <location>
        <begin position="30"/>
        <end position="49"/>
    </location>
</feature>
<sequence length="414" mass="43631">MSGLRYGALGLPLAFVALPLYVSLPAYYAQAFAVPLAQLGALLLAARLLDAVLDPWIGRASDAWLSRRAGLLAALTAAAAVMVLAFAGLFFPPQAWRGERLLPWAGAMLVLGYTAYSVLTVTHQAWGARLGGNALAQTRVVAWREGAALLGVLLASVLMSQAGWAVTTAVLAVSLALGLVLLQGLPAPPAPMREPARWSLAWRTPAFRKLLAVYAVNGVAAAIPATVLLFYVRDVLRTPQHEAAFLVTYFGAAAASMPLWLRAVGRWGQARAWLLGMGLAVAGFVWAGALGEGDVLPFLWVCAASGVAVGADLAIPAAMLARVVQGAGLAGRAEGAFFGWWNGVSKLNLALAAGLALPLLQVLGYREGARDEDSVRALAQVYAWLPCLLKLGAMALLWKFFVATPGRFALESRR</sequence>
<dbReference type="SUPFAM" id="SSF103473">
    <property type="entry name" value="MFS general substrate transporter"/>
    <property type="match status" value="1"/>
</dbReference>
<proteinExistence type="inferred from homology"/>
<comment type="similarity">
    <text evidence="1">Belongs to the sodium:galactoside symporter (TC 2.A.2) family.</text>
</comment>
<feature type="transmembrane region" description="Helical" evidence="2">
    <location>
        <begin position="140"/>
        <end position="158"/>
    </location>
</feature>
<dbReference type="RefSeq" id="WP_127682325.1">
    <property type="nucleotide sequence ID" value="NZ_SACM01000001.1"/>
</dbReference>
<feature type="transmembrane region" description="Helical" evidence="2">
    <location>
        <begin position="336"/>
        <end position="361"/>
    </location>
</feature>
<evidence type="ECO:0000313" key="3">
    <source>
        <dbReference type="EMBL" id="RVT88871.1"/>
    </source>
</evidence>
<evidence type="ECO:0000256" key="1">
    <source>
        <dbReference type="ARBA" id="ARBA00009617"/>
    </source>
</evidence>
<dbReference type="EMBL" id="SACM01000001">
    <property type="protein sequence ID" value="RVT88871.1"/>
    <property type="molecule type" value="Genomic_DNA"/>
</dbReference>
<dbReference type="GO" id="GO:0005886">
    <property type="term" value="C:plasma membrane"/>
    <property type="evidence" value="ECO:0007669"/>
    <property type="project" value="TreeGrafter"/>
</dbReference>
<evidence type="ECO:0000256" key="2">
    <source>
        <dbReference type="SAM" id="Phobius"/>
    </source>
</evidence>
<dbReference type="PANTHER" id="PTHR11328:SF24">
    <property type="entry name" value="MAJOR FACILITATOR SUPERFAMILY (MFS) PROFILE DOMAIN-CONTAINING PROTEIN"/>
    <property type="match status" value="1"/>
</dbReference>
<gene>
    <name evidence="3" type="ORF">EOD73_07855</name>
</gene>
<dbReference type="PANTHER" id="PTHR11328">
    <property type="entry name" value="MAJOR FACILITATOR SUPERFAMILY DOMAIN-CONTAINING PROTEIN"/>
    <property type="match status" value="1"/>
</dbReference>
<dbReference type="AlphaFoldDB" id="A0A437LTX6"/>
<feature type="transmembrane region" description="Helical" evidence="2">
    <location>
        <begin position="206"/>
        <end position="231"/>
    </location>
</feature>
<feature type="transmembrane region" description="Helical" evidence="2">
    <location>
        <begin position="243"/>
        <end position="261"/>
    </location>
</feature>
<feature type="transmembrane region" description="Helical" evidence="2">
    <location>
        <begin position="7"/>
        <end position="24"/>
    </location>
</feature>
<dbReference type="OrthoDB" id="181905at2"/>
<dbReference type="Gene3D" id="1.20.1250.20">
    <property type="entry name" value="MFS general substrate transporter like domains"/>
    <property type="match status" value="2"/>
</dbReference>
<organism evidence="3 4">
    <name type="scientific">Inhella crocodyli</name>
    <dbReference type="NCBI Taxonomy" id="2499851"/>
    <lineage>
        <taxon>Bacteria</taxon>
        <taxon>Pseudomonadati</taxon>
        <taxon>Pseudomonadota</taxon>
        <taxon>Betaproteobacteria</taxon>
        <taxon>Burkholderiales</taxon>
        <taxon>Sphaerotilaceae</taxon>
        <taxon>Inhella</taxon>
    </lineage>
</organism>
<accession>A0A437LTX6</accession>
<feature type="transmembrane region" description="Helical" evidence="2">
    <location>
        <begin position="297"/>
        <end position="324"/>
    </location>
</feature>
<keyword evidence="2" id="KW-1133">Transmembrane helix</keyword>
<dbReference type="Pfam" id="PF13347">
    <property type="entry name" value="MFS_2"/>
    <property type="match status" value="1"/>
</dbReference>
<dbReference type="Proteomes" id="UP000288587">
    <property type="component" value="Unassembled WGS sequence"/>
</dbReference>
<keyword evidence="2" id="KW-0472">Membrane</keyword>
<dbReference type="InterPro" id="IPR036259">
    <property type="entry name" value="MFS_trans_sf"/>
</dbReference>
<dbReference type="GO" id="GO:0008643">
    <property type="term" value="P:carbohydrate transport"/>
    <property type="evidence" value="ECO:0007669"/>
    <property type="project" value="InterPro"/>
</dbReference>
<feature type="transmembrane region" description="Helical" evidence="2">
    <location>
        <begin position="164"/>
        <end position="185"/>
    </location>
</feature>